<evidence type="ECO:0000256" key="4">
    <source>
        <dbReference type="ARBA" id="ARBA00043196"/>
    </source>
</evidence>
<dbReference type="Proteomes" id="UP000693946">
    <property type="component" value="Linkage Group LG13"/>
</dbReference>
<sequence>MSVDYIIWDDALSLKVSTMFTPRKDSLPSPSLEDSFFPLSSSSSVSLSFGLPSSTSTPGCIDSAGEIETDLILAAELGRALLEKSEELTVTLRQRERELEALQQEKHVLQRRLDMNELASGQKEAELTTDLVAMRTELQRHQSQGRDRRRDESEQLTQLANHNQRLVEQLAEAVTLEHTLRTELRSLREEMEESSFSRNISFTQIENIQAENRVLLERLSYMETQLKASQDDNDRLRLERERQRDRLNELHVKLRDKEAEIEQEQGVVFELRTLNRSLQQKALNLGEESILDSTHTQPLSLLSEIQQSQAKDALLAHSSVLQARDQEILSLKEELQSQREELETLREEVSPFRGSHGKPSYSSLESDLATVRQEKESLTQQLLNTIKHKVALSQELEAWQEDMRLVINQQVQQREEEREKERKQETEKTVGLQRSKSLKVKGEAGKRFFSFFKDKAL</sequence>
<feature type="region of interest" description="Disordered" evidence="6">
    <location>
        <begin position="413"/>
        <end position="432"/>
    </location>
</feature>
<dbReference type="AlphaFoldDB" id="A0AAV6SDJ3"/>
<dbReference type="PANTHER" id="PTHR32123:SF11">
    <property type="entry name" value="BICD FAMILY-LIKE CARGO ADAPTER 2-RELATED"/>
    <property type="match status" value="1"/>
</dbReference>
<protein>
    <recommendedName>
        <fullName evidence="2">BICD family-like cargo adapter 2</fullName>
    </recommendedName>
    <alternativeName>
        <fullName evidence="3">Bicaudal D-related protein 2</fullName>
    </alternativeName>
    <alternativeName>
        <fullName evidence="4">Coiled-coil domain-containing protein 64B</fullName>
    </alternativeName>
</protein>
<evidence type="ECO:0000313" key="7">
    <source>
        <dbReference type="EMBL" id="KAG7515496.1"/>
    </source>
</evidence>
<evidence type="ECO:0000256" key="1">
    <source>
        <dbReference type="ARBA" id="ARBA00023054"/>
    </source>
</evidence>
<evidence type="ECO:0000256" key="2">
    <source>
        <dbReference type="ARBA" id="ARBA00040983"/>
    </source>
</evidence>
<evidence type="ECO:0000256" key="6">
    <source>
        <dbReference type="SAM" id="MobiDB-lite"/>
    </source>
</evidence>
<comment type="caution">
    <text evidence="7">The sequence shown here is derived from an EMBL/GenBank/DDBJ whole genome shotgun (WGS) entry which is preliminary data.</text>
</comment>
<dbReference type="GO" id="GO:0047496">
    <property type="term" value="P:vesicle transport along microtubule"/>
    <property type="evidence" value="ECO:0007669"/>
    <property type="project" value="TreeGrafter"/>
</dbReference>
<keyword evidence="8" id="KW-1185">Reference proteome</keyword>
<dbReference type="InterPro" id="IPR051149">
    <property type="entry name" value="Spindly/BICDR_Dynein_Adapter"/>
</dbReference>
<proteinExistence type="predicted"/>
<evidence type="ECO:0000256" key="5">
    <source>
        <dbReference type="SAM" id="Coils"/>
    </source>
</evidence>
<feature type="coiled-coil region" evidence="5">
    <location>
        <begin position="85"/>
        <end position="119"/>
    </location>
</feature>
<dbReference type="PANTHER" id="PTHR32123">
    <property type="entry name" value="BICD FAMILY-LIKE CARGO ADAPTER"/>
    <property type="match status" value="1"/>
</dbReference>
<accession>A0AAV6SDJ3</accession>
<reference evidence="7 8" key="1">
    <citation type="journal article" date="2021" name="Sci. Rep.">
        <title>Chromosome anchoring in Senegalese sole (Solea senegalensis) reveals sex-associated markers and genome rearrangements in flatfish.</title>
        <authorList>
            <person name="Guerrero-Cozar I."/>
            <person name="Gomez-Garrido J."/>
            <person name="Berbel C."/>
            <person name="Martinez-Blanch J.F."/>
            <person name="Alioto T."/>
            <person name="Claros M.G."/>
            <person name="Gagnaire P.A."/>
            <person name="Manchado M."/>
        </authorList>
    </citation>
    <scope>NUCLEOTIDE SEQUENCE [LARGE SCALE GENOMIC DNA]</scope>
    <source>
        <strain evidence="7">Sse05_10M</strain>
    </source>
</reference>
<evidence type="ECO:0000256" key="3">
    <source>
        <dbReference type="ARBA" id="ARBA00041790"/>
    </source>
</evidence>
<dbReference type="EMBL" id="JAGKHQ010000005">
    <property type="protein sequence ID" value="KAG7515496.1"/>
    <property type="molecule type" value="Genomic_DNA"/>
</dbReference>
<dbReference type="GO" id="GO:0055107">
    <property type="term" value="P:Golgi to secretory granule transport"/>
    <property type="evidence" value="ECO:0007669"/>
    <property type="project" value="TreeGrafter"/>
</dbReference>
<keyword evidence="1 5" id="KW-0175">Coiled coil</keyword>
<organism evidence="7 8">
    <name type="scientific">Solea senegalensis</name>
    <name type="common">Senegalese sole</name>
    <dbReference type="NCBI Taxonomy" id="28829"/>
    <lineage>
        <taxon>Eukaryota</taxon>
        <taxon>Metazoa</taxon>
        <taxon>Chordata</taxon>
        <taxon>Craniata</taxon>
        <taxon>Vertebrata</taxon>
        <taxon>Euteleostomi</taxon>
        <taxon>Actinopterygii</taxon>
        <taxon>Neopterygii</taxon>
        <taxon>Teleostei</taxon>
        <taxon>Neoteleostei</taxon>
        <taxon>Acanthomorphata</taxon>
        <taxon>Carangaria</taxon>
        <taxon>Pleuronectiformes</taxon>
        <taxon>Pleuronectoidei</taxon>
        <taxon>Soleidae</taxon>
        <taxon>Solea</taxon>
    </lineage>
</organism>
<feature type="compositionally biased region" description="Basic and acidic residues" evidence="6">
    <location>
        <begin position="413"/>
        <end position="428"/>
    </location>
</feature>
<feature type="coiled-coil region" evidence="5">
    <location>
        <begin position="226"/>
        <end position="267"/>
    </location>
</feature>
<evidence type="ECO:0000313" key="8">
    <source>
        <dbReference type="Proteomes" id="UP000693946"/>
    </source>
</evidence>
<name>A0AAV6SDJ3_SOLSE</name>
<gene>
    <name evidence="7" type="ORF">JOB18_009896</name>
</gene>